<dbReference type="Gene3D" id="3.40.50.300">
    <property type="entry name" value="P-loop containing nucleotide triphosphate hydrolases"/>
    <property type="match status" value="1"/>
</dbReference>
<dbReference type="InterPro" id="IPR027417">
    <property type="entry name" value="P-loop_NTPase"/>
</dbReference>
<dbReference type="PATRIC" id="fig|997897.5.peg.4174"/>
<dbReference type="Proteomes" id="UP000013041">
    <property type="component" value="Unassembled WGS sequence"/>
</dbReference>
<dbReference type="EMBL" id="AGYG01000028">
    <property type="protein sequence ID" value="ENZ34578.1"/>
    <property type="molecule type" value="Genomic_DNA"/>
</dbReference>
<reference evidence="1 2" key="1">
    <citation type="submission" date="2013-01" db="EMBL/GenBank/DDBJ databases">
        <title>The Genome Sequence of Clostridium bolteae 90B8.</title>
        <authorList>
            <consortium name="The Broad Institute Genome Sequencing Platform"/>
            <person name="Earl A."/>
            <person name="Ward D."/>
            <person name="Feldgarden M."/>
            <person name="Gevers D."/>
            <person name="Courvalin P."/>
            <person name="Lambert T."/>
            <person name="Walker B."/>
            <person name="Young S.K."/>
            <person name="Zeng Q."/>
            <person name="Gargeya S."/>
            <person name="Fitzgerald M."/>
            <person name="Haas B."/>
            <person name="Abouelleil A."/>
            <person name="Alvarado L."/>
            <person name="Arachchi H.M."/>
            <person name="Berlin A.M."/>
            <person name="Chapman S.B."/>
            <person name="Dewar J."/>
            <person name="Goldberg J."/>
            <person name="Griggs A."/>
            <person name="Gujja S."/>
            <person name="Hansen M."/>
            <person name="Howarth C."/>
            <person name="Imamovic A."/>
            <person name="Larimer J."/>
            <person name="McCowan C."/>
            <person name="Murphy C."/>
            <person name="Neiman D."/>
            <person name="Pearson M."/>
            <person name="Priest M."/>
            <person name="Roberts A."/>
            <person name="Saif S."/>
            <person name="Shea T."/>
            <person name="Sisk P."/>
            <person name="Sykes S."/>
            <person name="Wortman J."/>
            <person name="Nusbaum C."/>
            <person name="Birren B."/>
        </authorList>
    </citation>
    <scope>NUCLEOTIDE SEQUENCE [LARGE SCALE GENOMIC DNA]</scope>
    <source>
        <strain evidence="1 2">90B8</strain>
    </source>
</reference>
<proteinExistence type="predicted"/>
<dbReference type="AlphaFoldDB" id="R0ADW4"/>
<protein>
    <submittedName>
        <fullName evidence="1">Uncharacterized protein</fullName>
    </submittedName>
</protein>
<gene>
    <name evidence="1" type="ORF">HMPREF1097_03965</name>
</gene>
<evidence type="ECO:0000313" key="1">
    <source>
        <dbReference type="EMBL" id="ENZ34578.1"/>
    </source>
</evidence>
<dbReference type="Gene3D" id="3.30.420.280">
    <property type="match status" value="1"/>
</dbReference>
<comment type="caution">
    <text evidence="1">The sequence shown here is derived from an EMBL/GenBank/DDBJ whole genome shotgun (WGS) entry which is preliminary data.</text>
</comment>
<organism evidence="1 2">
    <name type="scientific">Enterocloster bolteae 90B8</name>
    <dbReference type="NCBI Taxonomy" id="997897"/>
    <lineage>
        <taxon>Bacteria</taxon>
        <taxon>Bacillati</taxon>
        <taxon>Bacillota</taxon>
        <taxon>Clostridia</taxon>
        <taxon>Lachnospirales</taxon>
        <taxon>Lachnospiraceae</taxon>
        <taxon>Enterocloster</taxon>
    </lineage>
</organism>
<sequence length="503" mass="58341">MKKNSKLQSEKKQKAFDAKEFVQTHNILWAPSARQLAMMCRMEFEGLYGGAAGGGKSDYLLVEALRQVHIKAYRAVIFRKTYPELEDLINRSLELYAGAYPKAKYNVSSHRWTFPSGAKIYFSSMQHTKDRTKYQGRHFDFVGFDELTHFTWDEYNYMFSRTRSSAPGLRKYIRSTANPGGPGHGWVKARFITPAKPGTPIVETKEVKGPNGDIIRSTRDRIFIQSKVFDNPDLIRNNPDYVASLAMMPEAERRALLEGDWNSFSGQVFEEWKNDPEGYDTQQWSHVINPFKIPEGWEIMRGYDHGYAKPFSVGWFAVDYTGCIYRIRELYGMKKDSPNVGIKIQPAEVARQIRAIEETDPNLKGRRITGIADPSIFAKDRGPSIADTMANLGVYWVPGDNHRIAGKMQCHYRMAFDEHGRSMFYVFKNCKDFIRTVPNLVYDEENVEDVDTKQEDHIYDECRYVLMSRIIAIRKHREKPLPLEDPLDLYKEERERRSRVIRV</sequence>
<dbReference type="RefSeq" id="WP_002573193.1">
    <property type="nucleotide sequence ID" value="NZ_KB851156.1"/>
</dbReference>
<dbReference type="HOGENOM" id="CLU_031708_0_0_9"/>
<name>R0ADW4_9FIRM</name>
<evidence type="ECO:0000313" key="2">
    <source>
        <dbReference type="Proteomes" id="UP000013041"/>
    </source>
</evidence>
<accession>R0ADW4</accession>
<dbReference type="Pfam" id="PF03237">
    <property type="entry name" value="Terminase_6N"/>
    <property type="match status" value="1"/>
</dbReference>